<dbReference type="EMBL" id="JBJUIK010000001">
    <property type="protein sequence ID" value="KAL3539157.1"/>
    <property type="molecule type" value="Genomic_DNA"/>
</dbReference>
<gene>
    <name evidence="2" type="ORF">ACH5RR_002523</name>
</gene>
<feature type="compositionally biased region" description="Polar residues" evidence="1">
    <location>
        <begin position="1"/>
        <end position="23"/>
    </location>
</feature>
<dbReference type="PANTHER" id="PTHR35714">
    <property type="entry name" value="OS02G0715300 PROTEIN"/>
    <property type="match status" value="1"/>
</dbReference>
<comment type="caution">
    <text evidence="2">The sequence shown here is derived from an EMBL/GenBank/DDBJ whole genome shotgun (WGS) entry which is preliminary data.</text>
</comment>
<dbReference type="AlphaFoldDB" id="A0ABD3B7R5"/>
<keyword evidence="3" id="KW-1185">Reference proteome</keyword>
<accession>A0ABD3B7R5</accession>
<protein>
    <submittedName>
        <fullName evidence="2">Uncharacterized protein</fullName>
    </submittedName>
</protein>
<proteinExistence type="predicted"/>
<evidence type="ECO:0000313" key="2">
    <source>
        <dbReference type="EMBL" id="KAL3539157.1"/>
    </source>
</evidence>
<evidence type="ECO:0000313" key="3">
    <source>
        <dbReference type="Proteomes" id="UP001630127"/>
    </source>
</evidence>
<dbReference type="PANTHER" id="PTHR35714:SF1">
    <property type="entry name" value="OS02G0715300 PROTEIN"/>
    <property type="match status" value="1"/>
</dbReference>
<feature type="region of interest" description="Disordered" evidence="1">
    <location>
        <begin position="1"/>
        <end position="30"/>
    </location>
</feature>
<dbReference type="Proteomes" id="UP001630127">
    <property type="component" value="Unassembled WGS sequence"/>
</dbReference>
<sequence>MGSIFQSFNQSKRGLPVSNTATTGKEEQGGGIRRRLSSLSLKIQLQSSSSPSWGAFRRSKSVSSMGSEYGGGIRKWWNWGWDWILSRKPTFARDLEMNEAETAALGCHSKGSWRHVFYKVKSELGKLVGVASHSHNNVGGLSSNLPL</sequence>
<reference evidence="2 3" key="1">
    <citation type="submission" date="2024-11" db="EMBL/GenBank/DDBJ databases">
        <title>A near-complete genome assembly of Cinchona calisaya.</title>
        <authorList>
            <person name="Lian D.C."/>
            <person name="Zhao X.W."/>
            <person name="Wei L."/>
        </authorList>
    </citation>
    <scope>NUCLEOTIDE SEQUENCE [LARGE SCALE GENOMIC DNA]</scope>
    <source>
        <tissue evidence="2">Nenye</tissue>
    </source>
</reference>
<name>A0ABD3B7R5_9GENT</name>
<evidence type="ECO:0000256" key="1">
    <source>
        <dbReference type="SAM" id="MobiDB-lite"/>
    </source>
</evidence>
<organism evidence="2 3">
    <name type="scientific">Cinchona calisaya</name>
    <dbReference type="NCBI Taxonomy" id="153742"/>
    <lineage>
        <taxon>Eukaryota</taxon>
        <taxon>Viridiplantae</taxon>
        <taxon>Streptophyta</taxon>
        <taxon>Embryophyta</taxon>
        <taxon>Tracheophyta</taxon>
        <taxon>Spermatophyta</taxon>
        <taxon>Magnoliopsida</taxon>
        <taxon>eudicotyledons</taxon>
        <taxon>Gunneridae</taxon>
        <taxon>Pentapetalae</taxon>
        <taxon>asterids</taxon>
        <taxon>lamiids</taxon>
        <taxon>Gentianales</taxon>
        <taxon>Rubiaceae</taxon>
        <taxon>Cinchonoideae</taxon>
        <taxon>Cinchoneae</taxon>
        <taxon>Cinchona</taxon>
    </lineage>
</organism>